<reference evidence="1 3" key="1">
    <citation type="journal article" date="2017" name="Nature">
        <title>The sunflower genome provides insights into oil metabolism, flowering and Asterid evolution.</title>
        <authorList>
            <person name="Badouin H."/>
            <person name="Gouzy J."/>
            <person name="Grassa C.J."/>
            <person name="Murat F."/>
            <person name="Staton S.E."/>
            <person name="Cottret L."/>
            <person name="Lelandais-Briere C."/>
            <person name="Owens G.L."/>
            <person name="Carrere S."/>
            <person name="Mayjonade B."/>
            <person name="Legrand L."/>
            <person name="Gill N."/>
            <person name="Kane N.C."/>
            <person name="Bowers J.E."/>
            <person name="Hubner S."/>
            <person name="Bellec A."/>
            <person name="Berard A."/>
            <person name="Berges H."/>
            <person name="Blanchet N."/>
            <person name="Boniface M.C."/>
            <person name="Brunel D."/>
            <person name="Catrice O."/>
            <person name="Chaidir N."/>
            <person name="Claudel C."/>
            <person name="Donnadieu C."/>
            <person name="Faraut T."/>
            <person name="Fievet G."/>
            <person name="Helmstetter N."/>
            <person name="King M."/>
            <person name="Knapp S.J."/>
            <person name="Lai Z."/>
            <person name="Le Paslier M.C."/>
            <person name="Lippi Y."/>
            <person name="Lorenzon L."/>
            <person name="Mandel J.R."/>
            <person name="Marage G."/>
            <person name="Marchand G."/>
            <person name="Marquand E."/>
            <person name="Bret-Mestries E."/>
            <person name="Morien E."/>
            <person name="Nambeesan S."/>
            <person name="Nguyen T."/>
            <person name="Pegot-Espagnet P."/>
            <person name="Pouilly N."/>
            <person name="Raftis F."/>
            <person name="Sallet E."/>
            <person name="Schiex T."/>
            <person name="Thomas J."/>
            <person name="Vandecasteele C."/>
            <person name="Vares D."/>
            <person name="Vear F."/>
            <person name="Vautrin S."/>
            <person name="Crespi M."/>
            <person name="Mangin B."/>
            <person name="Burke J.M."/>
            <person name="Salse J."/>
            <person name="Munos S."/>
            <person name="Vincourt P."/>
            <person name="Rieseberg L.H."/>
            <person name="Langlade N.B."/>
        </authorList>
    </citation>
    <scope>NUCLEOTIDE SEQUENCE [LARGE SCALE GENOMIC DNA]</scope>
    <source>
        <strain evidence="3">cv. SF193</strain>
        <tissue evidence="1">Leaves</tissue>
    </source>
</reference>
<evidence type="ECO:0000313" key="2">
    <source>
        <dbReference type="EMBL" id="OTG28629.1"/>
    </source>
</evidence>
<dbReference type="Gramene" id="mRNA:HanXRQr2_Chr04g0173821">
    <property type="protein sequence ID" value="mRNA:HanXRQr2_Chr04g0173821"/>
    <property type="gene ID" value="HanXRQr2_Chr04g0173821"/>
</dbReference>
<dbReference type="EMBL" id="MNCJ02000319">
    <property type="protein sequence ID" value="KAF5810796.1"/>
    <property type="molecule type" value="Genomic_DNA"/>
</dbReference>
<accession>A0A251V024</accession>
<keyword evidence="3" id="KW-1185">Reference proteome</keyword>
<dbReference type="AlphaFoldDB" id="A0A251V024"/>
<gene>
    <name evidence="2" type="ORF">HannXRQ_Chr04g0113381</name>
    <name evidence="1" type="ORF">HanXRQr2_Chr04g0173821</name>
</gene>
<evidence type="ECO:0000313" key="3">
    <source>
        <dbReference type="Proteomes" id="UP000215914"/>
    </source>
</evidence>
<dbReference type="Proteomes" id="UP000215914">
    <property type="component" value="Chromosome 4"/>
</dbReference>
<dbReference type="EMBL" id="CM007893">
    <property type="protein sequence ID" value="OTG28629.1"/>
    <property type="molecule type" value="Genomic_DNA"/>
</dbReference>
<sequence>MLATTPKQDDQQPHPHTLLKISFSTSLIAAPVHHHGKIHNGVTLSTNRHYQNMQSTPGFIEPLEHHLLYLLEDPILLLMASRVREKAVAPSTLLVTGLQQTSVCPPGDSGPCEITFSKDDKQKLRSQPCWLKLD</sequence>
<organism evidence="2 3">
    <name type="scientific">Helianthus annuus</name>
    <name type="common">Common sunflower</name>
    <dbReference type="NCBI Taxonomy" id="4232"/>
    <lineage>
        <taxon>Eukaryota</taxon>
        <taxon>Viridiplantae</taxon>
        <taxon>Streptophyta</taxon>
        <taxon>Embryophyta</taxon>
        <taxon>Tracheophyta</taxon>
        <taxon>Spermatophyta</taxon>
        <taxon>Magnoliopsida</taxon>
        <taxon>eudicotyledons</taxon>
        <taxon>Gunneridae</taxon>
        <taxon>Pentapetalae</taxon>
        <taxon>asterids</taxon>
        <taxon>campanulids</taxon>
        <taxon>Asterales</taxon>
        <taxon>Asteraceae</taxon>
        <taxon>Asteroideae</taxon>
        <taxon>Heliantheae alliance</taxon>
        <taxon>Heliantheae</taxon>
        <taxon>Helianthus</taxon>
    </lineage>
</organism>
<reference evidence="2" key="2">
    <citation type="submission" date="2017-02" db="EMBL/GenBank/DDBJ databases">
        <title>Sunflower complete genome.</title>
        <authorList>
            <person name="Langlade N."/>
            <person name="Munos S."/>
        </authorList>
    </citation>
    <scope>NUCLEOTIDE SEQUENCE [LARGE SCALE GENOMIC DNA]</scope>
    <source>
        <tissue evidence="2">Leaves</tissue>
    </source>
</reference>
<evidence type="ECO:0000313" key="1">
    <source>
        <dbReference type="EMBL" id="KAF5810796.1"/>
    </source>
</evidence>
<proteinExistence type="predicted"/>
<protein>
    <submittedName>
        <fullName evidence="2">Uncharacterized protein</fullName>
    </submittedName>
</protein>
<dbReference type="InParanoid" id="A0A251V024"/>
<name>A0A251V024_HELAN</name>
<reference evidence="1" key="3">
    <citation type="submission" date="2020-06" db="EMBL/GenBank/DDBJ databases">
        <title>Helianthus annuus Genome sequencing and assembly Release 2.</title>
        <authorList>
            <person name="Gouzy J."/>
            <person name="Langlade N."/>
            <person name="Munos S."/>
        </authorList>
    </citation>
    <scope>NUCLEOTIDE SEQUENCE</scope>
    <source>
        <tissue evidence="1">Leaves</tissue>
    </source>
</reference>